<evidence type="ECO:0000313" key="3">
    <source>
        <dbReference type="Proteomes" id="UP001219037"/>
    </source>
</evidence>
<dbReference type="Proteomes" id="UP001219037">
    <property type="component" value="Chromosome"/>
</dbReference>
<keyword evidence="3" id="KW-1185">Reference proteome</keyword>
<evidence type="ECO:0000256" key="1">
    <source>
        <dbReference type="SAM" id="MobiDB-lite"/>
    </source>
</evidence>
<name>A0ABY8H3A5_9MICC</name>
<feature type="region of interest" description="Disordered" evidence="1">
    <location>
        <begin position="85"/>
        <end position="110"/>
    </location>
</feature>
<accession>A0ABY8H3A5</accession>
<dbReference type="RefSeq" id="WP_278156139.1">
    <property type="nucleotide sequence ID" value="NZ_CP121252.1"/>
</dbReference>
<sequence length="110" mass="11455">MIKRVLLIGVGAAAGWFGHSLINKGRDAAVVQAEESLRTTFAPENLGRTAGQAAATALSEGARSFIGQLRAEIPGWSTQADDIITGTASDVTRTSSPVTPTDPSHPRKQA</sequence>
<organism evidence="2 3">
    <name type="scientific">Citricoccus muralis</name>
    <dbReference type="NCBI Taxonomy" id="169134"/>
    <lineage>
        <taxon>Bacteria</taxon>
        <taxon>Bacillati</taxon>
        <taxon>Actinomycetota</taxon>
        <taxon>Actinomycetes</taxon>
        <taxon>Micrococcales</taxon>
        <taxon>Micrococcaceae</taxon>
        <taxon>Citricoccus</taxon>
    </lineage>
</organism>
<evidence type="ECO:0000313" key="2">
    <source>
        <dbReference type="EMBL" id="WFP15431.1"/>
    </source>
</evidence>
<gene>
    <name evidence="2" type="ORF">P8192_08350</name>
</gene>
<protein>
    <recommendedName>
        <fullName evidence="4">Oxygen-dependent protoporphyrinogen oxidase</fullName>
    </recommendedName>
</protein>
<proteinExistence type="predicted"/>
<evidence type="ECO:0008006" key="4">
    <source>
        <dbReference type="Google" id="ProtNLM"/>
    </source>
</evidence>
<reference evidence="2 3" key="1">
    <citation type="submission" date="2023-04" db="EMBL/GenBank/DDBJ databases">
        <title>Funneling lignin-derived compounds into biodiesel using alkali-halophilic Citricoccus sp. P2.</title>
        <authorList>
            <person name="Luo C.-B."/>
        </authorList>
    </citation>
    <scope>NUCLEOTIDE SEQUENCE [LARGE SCALE GENOMIC DNA]</scope>
    <source>
        <strain evidence="2 3">P2</strain>
    </source>
</reference>
<dbReference type="EMBL" id="CP121252">
    <property type="protein sequence ID" value="WFP15431.1"/>
    <property type="molecule type" value="Genomic_DNA"/>
</dbReference>
<feature type="compositionally biased region" description="Polar residues" evidence="1">
    <location>
        <begin position="85"/>
        <end position="102"/>
    </location>
</feature>